<organism evidence="1">
    <name type="scientific">Arundo donax</name>
    <name type="common">Giant reed</name>
    <name type="synonym">Donax arundinaceus</name>
    <dbReference type="NCBI Taxonomy" id="35708"/>
    <lineage>
        <taxon>Eukaryota</taxon>
        <taxon>Viridiplantae</taxon>
        <taxon>Streptophyta</taxon>
        <taxon>Embryophyta</taxon>
        <taxon>Tracheophyta</taxon>
        <taxon>Spermatophyta</taxon>
        <taxon>Magnoliopsida</taxon>
        <taxon>Liliopsida</taxon>
        <taxon>Poales</taxon>
        <taxon>Poaceae</taxon>
        <taxon>PACMAD clade</taxon>
        <taxon>Arundinoideae</taxon>
        <taxon>Arundineae</taxon>
        <taxon>Arundo</taxon>
    </lineage>
</organism>
<name>A0A0A9F685_ARUDO</name>
<dbReference type="EMBL" id="GBRH01189356">
    <property type="protein sequence ID" value="JAE08540.1"/>
    <property type="molecule type" value="Transcribed_RNA"/>
</dbReference>
<reference evidence="1" key="1">
    <citation type="submission" date="2014-09" db="EMBL/GenBank/DDBJ databases">
        <authorList>
            <person name="Magalhaes I.L.F."/>
            <person name="Oliveira U."/>
            <person name="Santos F.R."/>
            <person name="Vidigal T.H.D.A."/>
            <person name="Brescovit A.D."/>
            <person name="Santos A.J."/>
        </authorList>
    </citation>
    <scope>NUCLEOTIDE SEQUENCE</scope>
    <source>
        <tissue evidence="1">Shoot tissue taken approximately 20 cm above the soil surface</tissue>
    </source>
</reference>
<evidence type="ECO:0000313" key="1">
    <source>
        <dbReference type="EMBL" id="JAE08540.1"/>
    </source>
</evidence>
<accession>A0A0A9F685</accession>
<proteinExistence type="predicted"/>
<protein>
    <submittedName>
        <fullName evidence="1">Uncharacterized protein</fullName>
    </submittedName>
</protein>
<dbReference type="AlphaFoldDB" id="A0A0A9F685"/>
<reference evidence="1" key="2">
    <citation type="journal article" date="2015" name="Data Brief">
        <title>Shoot transcriptome of the giant reed, Arundo donax.</title>
        <authorList>
            <person name="Barrero R.A."/>
            <person name="Guerrero F.D."/>
            <person name="Moolhuijzen P."/>
            <person name="Goolsby J.A."/>
            <person name="Tidwell J."/>
            <person name="Bellgard S.E."/>
            <person name="Bellgard M.I."/>
        </authorList>
    </citation>
    <scope>NUCLEOTIDE SEQUENCE</scope>
    <source>
        <tissue evidence="1">Shoot tissue taken approximately 20 cm above the soil surface</tissue>
    </source>
</reference>
<sequence length="62" mass="6816">MYILPRLLRETASAIRRRAWPSTESGSDGLALTPTTTPWSLPLMLVIALCACGFWTSPPLDL</sequence>